<proteinExistence type="predicted"/>
<organism evidence="1 2">
    <name type="scientific">Symbiodinium pilosum</name>
    <name type="common">Dinoflagellate</name>
    <dbReference type="NCBI Taxonomy" id="2952"/>
    <lineage>
        <taxon>Eukaryota</taxon>
        <taxon>Sar</taxon>
        <taxon>Alveolata</taxon>
        <taxon>Dinophyceae</taxon>
        <taxon>Suessiales</taxon>
        <taxon>Symbiodiniaceae</taxon>
        <taxon>Symbiodinium</taxon>
    </lineage>
</organism>
<evidence type="ECO:0000313" key="2">
    <source>
        <dbReference type="Proteomes" id="UP000649617"/>
    </source>
</evidence>
<reference evidence="1" key="1">
    <citation type="submission" date="2021-02" db="EMBL/GenBank/DDBJ databases">
        <authorList>
            <person name="Dougan E. K."/>
            <person name="Rhodes N."/>
            <person name="Thang M."/>
            <person name="Chan C."/>
        </authorList>
    </citation>
    <scope>NUCLEOTIDE SEQUENCE</scope>
</reference>
<accession>A0A812NF21</accession>
<gene>
    <name evidence="1" type="ORF">SPIL2461_LOCUS6967</name>
</gene>
<evidence type="ECO:0000313" key="1">
    <source>
        <dbReference type="EMBL" id="CAE7307753.1"/>
    </source>
</evidence>
<sequence>TELHELAASSCQPSRTLGGGLVRAFVRYHHVQSLMKRSYMRMWAEDLGVAAILAVGQPGMLLAVGPEGPLKAFLDRAMKMVHWGPTPSRLVASSPVTAADFGSVQEGAPLTVPGLREVSEAFPQAVRRGGSYNGRDCVDFVALAEALRFGGHGSAAAELQKLTKTAFAHQDGRVEEAWDGSGWVGYAEAEVSLALPRADAPRTLADVVPAQSPAPAVTRRWGRAAQAVEKGKG</sequence>
<dbReference type="Proteomes" id="UP000649617">
    <property type="component" value="Unassembled WGS sequence"/>
</dbReference>
<dbReference type="OrthoDB" id="418955at2759"/>
<name>A0A812NF21_SYMPI</name>
<dbReference type="EMBL" id="CAJNIZ010010890">
    <property type="protein sequence ID" value="CAE7307753.1"/>
    <property type="molecule type" value="Genomic_DNA"/>
</dbReference>
<feature type="non-terminal residue" evidence="1">
    <location>
        <position position="233"/>
    </location>
</feature>
<dbReference type="AlphaFoldDB" id="A0A812NF21"/>
<keyword evidence="2" id="KW-1185">Reference proteome</keyword>
<protein>
    <submittedName>
        <fullName evidence="1">Uncharacterized protein</fullName>
    </submittedName>
</protein>
<comment type="caution">
    <text evidence="1">The sequence shown here is derived from an EMBL/GenBank/DDBJ whole genome shotgun (WGS) entry which is preliminary data.</text>
</comment>